<dbReference type="Proteomes" id="UP001195483">
    <property type="component" value="Unassembled WGS sequence"/>
</dbReference>
<dbReference type="AlphaFoldDB" id="A0AAE0TJ29"/>
<organism evidence="1 2">
    <name type="scientific">Potamilus streckersoni</name>
    <dbReference type="NCBI Taxonomy" id="2493646"/>
    <lineage>
        <taxon>Eukaryota</taxon>
        <taxon>Metazoa</taxon>
        <taxon>Spiralia</taxon>
        <taxon>Lophotrochozoa</taxon>
        <taxon>Mollusca</taxon>
        <taxon>Bivalvia</taxon>
        <taxon>Autobranchia</taxon>
        <taxon>Heteroconchia</taxon>
        <taxon>Palaeoheterodonta</taxon>
        <taxon>Unionida</taxon>
        <taxon>Unionoidea</taxon>
        <taxon>Unionidae</taxon>
        <taxon>Ambleminae</taxon>
        <taxon>Lampsilini</taxon>
        <taxon>Potamilus</taxon>
    </lineage>
</organism>
<evidence type="ECO:0000313" key="1">
    <source>
        <dbReference type="EMBL" id="KAK3611315.1"/>
    </source>
</evidence>
<name>A0AAE0TJ29_9BIVA</name>
<proteinExistence type="predicted"/>
<dbReference type="Pfam" id="PF15799">
    <property type="entry name" value="CCD48"/>
    <property type="match status" value="1"/>
</dbReference>
<reference evidence="1" key="3">
    <citation type="submission" date="2023-05" db="EMBL/GenBank/DDBJ databases">
        <authorList>
            <person name="Smith C.H."/>
        </authorList>
    </citation>
    <scope>NUCLEOTIDE SEQUENCE</scope>
    <source>
        <strain evidence="1">CHS0354</strain>
        <tissue evidence="1">Mantle</tissue>
    </source>
</reference>
<reference evidence="1" key="1">
    <citation type="journal article" date="2021" name="Genome Biol. Evol.">
        <title>A High-Quality Reference Genome for a Parasitic Bivalve with Doubly Uniparental Inheritance (Bivalvia: Unionida).</title>
        <authorList>
            <person name="Smith C.H."/>
        </authorList>
    </citation>
    <scope>NUCLEOTIDE SEQUENCE</scope>
    <source>
        <strain evidence="1">CHS0354</strain>
    </source>
</reference>
<keyword evidence="2" id="KW-1185">Reference proteome</keyword>
<dbReference type="InterPro" id="IPR031601">
    <property type="entry name" value="CCD48"/>
</dbReference>
<sequence length="127" mass="14311">MIPLLDMRSPKSSASYVIDMASSSQQEAERQEKDLDVCRRHLQTSNFQVEALETECSRLLSMEDQLVSVFIMLQKGRTQCLSRKTLGQLILDVIDSSFSDDGQDMTADQFLRCLQQALTDCPLLAFG</sequence>
<evidence type="ECO:0000313" key="2">
    <source>
        <dbReference type="Proteomes" id="UP001195483"/>
    </source>
</evidence>
<protein>
    <submittedName>
        <fullName evidence="1">Uncharacterized protein</fullName>
    </submittedName>
</protein>
<gene>
    <name evidence="1" type="ORF">CHS0354_015734</name>
</gene>
<dbReference type="EMBL" id="JAEAOA010000980">
    <property type="protein sequence ID" value="KAK3611315.1"/>
    <property type="molecule type" value="Genomic_DNA"/>
</dbReference>
<reference evidence="1" key="2">
    <citation type="journal article" date="2021" name="Genome Biol. Evol.">
        <title>Developing a high-quality reference genome for a parasitic bivalve with doubly uniparental inheritance (Bivalvia: Unionida).</title>
        <authorList>
            <person name="Smith C.H."/>
        </authorList>
    </citation>
    <scope>NUCLEOTIDE SEQUENCE</scope>
    <source>
        <strain evidence="1">CHS0354</strain>
        <tissue evidence="1">Mantle</tissue>
    </source>
</reference>
<accession>A0AAE0TJ29</accession>
<comment type="caution">
    <text evidence="1">The sequence shown here is derived from an EMBL/GenBank/DDBJ whole genome shotgun (WGS) entry which is preliminary data.</text>
</comment>